<dbReference type="SUPFAM" id="SSF56601">
    <property type="entry name" value="beta-lactamase/transpeptidase-like"/>
    <property type="match status" value="1"/>
</dbReference>
<proteinExistence type="predicted"/>
<protein>
    <submittedName>
        <fullName evidence="2">Beta-lactamase class A</fullName>
        <ecNumber evidence="2">3.5.2.6</ecNumber>
    </submittedName>
</protein>
<accession>A0ABR6BJ87</accession>
<dbReference type="RefSeq" id="WP_025355855.1">
    <property type="nucleotide sequence ID" value="NZ_BAAABQ010000040.1"/>
</dbReference>
<dbReference type="Pfam" id="PF13354">
    <property type="entry name" value="Beta-lactamase2"/>
    <property type="match status" value="1"/>
</dbReference>
<organism evidence="2 3">
    <name type="scientific">Kutzneria viridogrisea</name>
    <dbReference type="NCBI Taxonomy" id="47990"/>
    <lineage>
        <taxon>Bacteria</taxon>
        <taxon>Bacillati</taxon>
        <taxon>Actinomycetota</taxon>
        <taxon>Actinomycetes</taxon>
        <taxon>Pseudonocardiales</taxon>
        <taxon>Pseudonocardiaceae</taxon>
        <taxon>Kutzneria</taxon>
    </lineage>
</organism>
<dbReference type="InterPro" id="IPR045155">
    <property type="entry name" value="Beta-lactam_cat"/>
</dbReference>
<comment type="caution">
    <text evidence="2">The sequence shown here is derived from an EMBL/GenBank/DDBJ whole genome shotgun (WGS) entry which is preliminary data.</text>
</comment>
<keyword evidence="3" id="KW-1185">Reference proteome</keyword>
<dbReference type="EC" id="3.5.2.6" evidence="2"/>
<dbReference type="EMBL" id="JACJID010000003">
    <property type="protein sequence ID" value="MBA8926952.1"/>
    <property type="molecule type" value="Genomic_DNA"/>
</dbReference>
<dbReference type="PANTHER" id="PTHR35333:SF3">
    <property type="entry name" value="BETA-LACTAMASE-TYPE TRANSPEPTIDASE FOLD CONTAINING PROTEIN"/>
    <property type="match status" value="1"/>
</dbReference>
<dbReference type="InterPro" id="IPR000871">
    <property type="entry name" value="Beta-lactam_class-A"/>
</dbReference>
<dbReference type="GO" id="GO:0008800">
    <property type="term" value="F:beta-lactamase activity"/>
    <property type="evidence" value="ECO:0007669"/>
    <property type="project" value="UniProtKB-EC"/>
</dbReference>
<sequence>MTTSEDLAALFDRIGARGWVHARELDGDREIGLDPDEPVVLASVFKLPVLVTYLRAVAAGELDPAERVRIGPRHRIGGIGTAGCADDVEMSWRDVALFMMSMSDNAATDVLLARLGLDRVHEVLASLGLTRTRLIGGCEDLFASVAEDLGLDLETALAQLAEATFDGDLSVYDPERTTSGTPREITSLLAQVWPDPELRAVLGKQVWPHRLSAGFPDEVAVAGKTGTIPGLHNEVGVVTYPDGRAYAVAVFTRSASRAHRQPALDAVIGASARAAVESLRGAR</sequence>
<dbReference type="Gene3D" id="3.40.710.10">
    <property type="entry name" value="DD-peptidase/beta-lactamase superfamily"/>
    <property type="match status" value="1"/>
</dbReference>
<dbReference type="InterPro" id="IPR012338">
    <property type="entry name" value="Beta-lactam/transpept-like"/>
</dbReference>
<keyword evidence="2" id="KW-0378">Hydrolase</keyword>
<gene>
    <name evidence="2" type="ORF">BC739_004158</name>
</gene>
<feature type="domain" description="Beta-lactamase class A catalytic" evidence="1">
    <location>
        <begin position="20"/>
        <end position="252"/>
    </location>
</feature>
<evidence type="ECO:0000313" key="3">
    <source>
        <dbReference type="Proteomes" id="UP000517916"/>
    </source>
</evidence>
<dbReference type="Proteomes" id="UP000517916">
    <property type="component" value="Unassembled WGS sequence"/>
</dbReference>
<dbReference type="PANTHER" id="PTHR35333">
    <property type="entry name" value="BETA-LACTAMASE"/>
    <property type="match status" value="1"/>
</dbReference>
<reference evidence="2 3" key="1">
    <citation type="submission" date="2020-08" db="EMBL/GenBank/DDBJ databases">
        <title>Genomic Encyclopedia of Archaeal and Bacterial Type Strains, Phase II (KMG-II): from individual species to whole genera.</title>
        <authorList>
            <person name="Goeker M."/>
        </authorList>
    </citation>
    <scope>NUCLEOTIDE SEQUENCE [LARGE SCALE GENOMIC DNA]</scope>
    <source>
        <strain evidence="2 3">DSM 43850</strain>
    </source>
</reference>
<evidence type="ECO:0000259" key="1">
    <source>
        <dbReference type="Pfam" id="PF13354"/>
    </source>
</evidence>
<evidence type="ECO:0000313" key="2">
    <source>
        <dbReference type="EMBL" id="MBA8926952.1"/>
    </source>
</evidence>
<name>A0ABR6BJ87_9PSEU</name>